<evidence type="ECO:0000313" key="3">
    <source>
        <dbReference type="Proteomes" id="UP000308652"/>
    </source>
</evidence>
<dbReference type="EMBL" id="ML213614">
    <property type="protein sequence ID" value="TFK36362.1"/>
    <property type="molecule type" value="Genomic_DNA"/>
</dbReference>
<dbReference type="Proteomes" id="UP000308652">
    <property type="component" value="Unassembled WGS sequence"/>
</dbReference>
<feature type="region of interest" description="Disordered" evidence="1">
    <location>
        <begin position="148"/>
        <end position="180"/>
    </location>
</feature>
<feature type="region of interest" description="Disordered" evidence="1">
    <location>
        <begin position="279"/>
        <end position="312"/>
    </location>
</feature>
<keyword evidence="3" id="KW-1185">Reference proteome</keyword>
<feature type="compositionally biased region" description="Basic and acidic residues" evidence="1">
    <location>
        <begin position="285"/>
        <end position="298"/>
    </location>
</feature>
<reference evidence="2 3" key="1">
    <citation type="journal article" date="2019" name="Nat. Ecol. Evol.">
        <title>Megaphylogeny resolves global patterns of mushroom evolution.</title>
        <authorList>
            <person name="Varga T."/>
            <person name="Krizsan K."/>
            <person name="Foldi C."/>
            <person name="Dima B."/>
            <person name="Sanchez-Garcia M."/>
            <person name="Sanchez-Ramirez S."/>
            <person name="Szollosi G.J."/>
            <person name="Szarkandi J.G."/>
            <person name="Papp V."/>
            <person name="Albert L."/>
            <person name="Andreopoulos W."/>
            <person name="Angelini C."/>
            <person name="Antonin V."/>
            <person name="Barry K.W."/>
            <person name="Bougher N.L."/>
            <person name="Buchanan P."/>
            <person name="Buyck B."/>
            <person name="Bense V."/>
            <person name="Catcheside P."/>
            <person name="Chovatia M."/>
            <person name="Cooper J."/>
            <person name="Damon W."/>
            <person name="Desjardin D."/>
            <person name="Finy P."/>
            <person name="Geml J."/>
            <person name="Haridas S."/>
            <person name="Hughes K."/>
            <person name="Justo A."/>
            <person name="Karasinski D."/>
            <person name="Kautmanova I."/>
            <person name="Kiss B."/>
            <person name="Kocsube S."/>
            <person name="Kotiranta H."/>
            <person name="LaButti K.M."/>
            <person name="Lechner B.E."/>
            <person name="Liimatainen K."/>
            <person name="Lipzen A."/>
            <person name="Lukacs Z."/>
            <person name="Mihaltcheva S."/>
            <person name="Morgado L.N."/>
            <person name="Niskanen T."/>
            <person name="Noordeloos M.E."/>
            <person name="Ohm R.A."/>
            <person name="Ortiz-Santana B."/>
            <person name="Ovrebo C."/>
            <person name="Racz N."/>
            <person name="Riley R."/>
            <person name="Savchenko A."/>
            <person name="Shiryaev A."/>
            <person name="Soop K."/>
            <person name="Spirin V."/>
            <person name="Szebenyi C."/>
            <person name="Tomsovsky M."/>
            <person name="Tulloss R.E."/>
            <person name="Uehling J."/>
            <person name="Grigoriev I.V."/>
            <person name="Vagvolgyi C."/>
            <person name="Papp T."/>
            <person name="Martin F.M."/>
            <person name="Miettinen O."/>
            <person name="Hibbett D.S."/>
            <person name="Nagy L.G."/>
        </authorList>
    </citation>
    <scope>NUCLEOTIDE SEQUENCE [LARGE SCALE GENOMIC DNA]</scope>
    <source>
        <strain evidence="2 3">CBS 166.37</strain>
    </source>
</reference>
<organism evidence="2 3">
    <name type="scientific">Crucibulum laeve</name>
    <dbReference type="NCBI Taxonomy" id="68775"/>
    <lineage>
        <taxon>Eukaryota</taxon>
        <taxon>Fungi</taxon>
        <taxon>Dikarya</taxon>
        <taxon>Basidiomycota</taxon>
        <taxon>Agaricomycotina</taxon>
        <taxon>Agaricomycetes</taxon>
        <taxon>Agaricomycetidae</taxon>
        <taxon>Agaricales</taxon>
        <taxon>Agaricineae</taxon>
        <taxon>Nidulariaceae</taxon>
        <taxon>Crucibulum</taxon>
    </lineage>
</organism>
<evidence type="ECO:0000313" key="2">
    <source>
        <dbReference type="EMBL" id="TFK36362.1"/>
    </source>
</evidence>
<protein>
    <submittedName>
        <fullName evidence="2">Uncharacterized protein</fullName>
    </submittedName>
</protein>
<feature type="region of interest" description="Disordered" evidence="1">
    <location>
        <begin position="1"/>
        <end position="32"/>
    </location>
</feature>
<proteinExistence type="predicted"/>
<feature type="compositionally biased region" description="Low complexity" evidence="1">
    <location>
        <begin position="157"/>
        <end position="170"/>
    </location>
</feature>
<feature type="compositionally biased region" description="Pro residues" evidence="1">
    <location>
        <begin position="12"/>
        <end position="21"/>
    </location>
</feature>
<dbReference type="AlphaFoldDB" id="A0A5C3LU93"/>
<sequence>MKPEASSTPSSPRRPPTPSPWPNASSNPSPKWHTRIKHLLTKPFSRRKGPMTSLIAADGAVLRVASAALPEVQEHLQTVGGTGHIHDNNNAGNTHQPPVAASSTATLALASHAKGAVTLTNALSSSQINANNPTDSEDGEDWNIKQKRLSIIPELPSTTSTQTRRTGTSGKKSFIPEDVDPDFQLFTTRESLARASRPFAHTPNAPSEASESVLQLQTSALASLSFGSPVGLEGLSDSLEIPRSPRPSSQLQHPIEKLDLSAEFEEGDFSVDLELSQLEGLGMGSKDEMEKDDTEGKSRRSAQMMSTELALL</sequence>
<name>A0A5C3LU93_9AGAR</name>
<accession>A0A5C3LU93</accession>
<evidence type="ECO:0000256" key="1">
    <source>
        <dbReference type="SAM" id="MobiDB-lite"/>
    </source>
</evidence>
<feature type="compositionally biased region" description="Low complexity" evidence="1">
    <location>
        <begin position="1"/>
        <end position="11"/>
    </location>
</feature>
<gene>
    <name evidence="2" type="ORF">BDQ12DRAFT_686786</name>
</gene>